<dbReference type="InterPro" id="IPR036908">
    <property type="entry name" value="RlpA-like_sf"/>
</dbReference>
<feature type="signal peptide" evidence="4">
    <location>
        <begin position="1"/>
        <end position="34"/>
    </location>
</feature>
<dbReference type="Proteomes" id="UP001154282">
    <property type="component" value="Unassembled WGS sequence"/>
</dbReference>
<comment type="subcellular location">
    <subcellularLocation>
        <location evidence="4">Secreted</location>
        <location evidence="4">Cell wall</location>
    </subcellularLocation>
    <subcellularLocation>
        <location evidence="4">Membrane</location>
        <topology evidence="4">Peripheral membrane protein</topology>
    </subcellularLocation>
</comment>
<accession>A0AAV0PDN7</accession>
<dbReference type="InterPro" id="IPR007112">
    <property type="entry name" value="Expansin/allergen_DPBB_dom"/>
</dbReference>
<dbReference type="PRINTS" id="PR01226">
    <property type="entry name" value="EXPANSIN"/>
</dbReference>
<dbReference type="SMART" id="SM00837">
    <property type="entry name" value="DPBB_1"/>
    <property type="match status" value="1"/>
</dbReference>
<dbReference type="SUPFAM" id="SSF50685">
    <property type="entry name" value="Barwin-like endoglucanases"/>
    <property type="match status" value="1"/>
</dbReference>
<dbReference type="GO" id="GO:0005576">
    <property type="term" value="C:extracellular region"/>
    <property type="evidence" value="ECO:0007669"/>
    <property type="project" value="InterPro"/>
</dbReference>
<evidence type="ECO:0000313" key="7">
    <source>
        <dbReference type="EMBL" id="CAI0469357.1"/>
    </source>
</evidence>
<feature type="region of interest" description="Disordered" evidence="5">
    <location>
        <begin position="232"/>
        <end position="319"/>
    </location>
</feature>
<feature type="domain" description="Expansin-like EG45" evidence="6">
    <location>
        <begin position="77"/>
        <end position="191"/>
    </location>
</feature>
<feature type="chain" id="PRO_5043091658" description="Expansin" evidence="4">
    <location>
        <begin position="35"/>
        <end position="319"/>
    </location>
</feature>
<evidence type="ECO:0000256" key="3">
    <source>
        <dbReference type="ARBA" id="ARBA00023316"/>
    </source>
</evidence>
<comment type="similarity">
    <text evidence="4">Belongs to the expansin family. Expansin A subfamily.</text>
</comment>
<evidence type="ECO:0000313" key="8">
    <source>
        <dbReference type="Proteomes" id="UP001154282"/>
    </source>
</evidence>
<comment type="function">
    <text evidence="4">Causes loosening and extension of plant cell walls by disrupting non-covalent bonding between cellulose microfibrils and matrix glucans. No enzymatic activity has been found.</text>
</comment>
<evidence type="ECO:0000256" key="1">
    <source>
        <dbReference type="ARBA" id="ARBA00022525"/>
    </source>
</evidence>
<gene>
    <name evidence="7" type="ORF">LITE_LOCUS38141</name>
</gene>
<dbReference type="PRINTS" id="PR01225">
    <property type="entry name" value="EXPANSNFAMLY"/>
</dbReference>
<dbReference type="AlphaFoldDB" id="A0AAV0PDN7"/>
<dbReference type="PANTHER" id="PTHR31867">
    <property type="entry name" value="EXPANSIN-A15"/>
    <property type="match status" value="1"/>
</dbReference>
<sequence length="319" mass="35469">MTTTTTSFRKYVSIPAAWILLVLAISSLPDDCRAYKKDSIFHAVSRHGKAKASKPVLPGPWKKAHATFYDGSPSSFGGACDFKDVVQEGYGMNTAALSGALFKGGEACGACFELKCVDNPQFCRLGHPTLHVTATDHCPPNPSLPNDNGGWCNPPLEHFDIAHPAFGQLAEEKSGIIPVEYRRVPCQKRGGIRFTILGNPWFIQARPMEESPRHFLRGQHPNLRRSVRLHRRGRGRIRDEHGGAQQRSLQGRQSLRRVLPDPVRRRPAVVQTGSTASARYGHGSLPAQPVPTQRQRRVVQSAPRALRHRHARFQPPRRV</sequence>
<evidence type="ECO:0000256" key="4">
    <source>
        <dbReference type="RuleBase" id="RU365023"/>
    </source>
</evidence>
<proteinExistence type="inferred from homology"/>
<dbReference type="GO" id="GO:0009664">
    <property type="term" value="P:plant-type cell wall organization"/>
    <property type="evidence" value="ECO:0007669"/>
    <property type="project" value="InterPro"/>
</dbReference>
<reference evidence="7" key="1">
    <citation type="submission" date="2022-08" db="EMBL/GenBank/DDBJ databases">
        <authorList>
            <person name="Gutierrez-Valencia J."/>
        </authorList>
    </citation>
    <scope>NUCLEOTIDE SEQUENCE</scope>
</reference>
<dbReference type="InterPro" id="IPR007118">
    <property type="entry name" value="Expan_Lol_pI"/>
</dbReference>
<keyword evidence="2 4" id="KW-0732">Signal</keyword>
<evidence type="ECO:0000256" key="5">
    <source>
        <dbReference type="SAM" id="MobiDB-lite"/>
    </source>
</evidence>
<organism evidence="7 8">
    <name type="scientific">Linum tenue</name>
    <dbReference type="NCBI Taxonomy" id="586396"/>
    <lineage>
        <taxon>Eukaryota</taxon>
        <taxon>Viridiplantae</taxon>
        <taxon>Streptophyta</taxon>
        <taxon>Embryophyta</taxon>
        <taxon>Tracheophyta</taxon>
        <taxon>Spermatophyta</taxon>
        <taxon>Magnoliopsida</taxon>
        <taxon>eudicotyledons</taxon>
        <taxon>Gunneridae</taxon>
        <taxon>Pentapetalae</taxon>
        <taxon>rosids</taxon>
        <taxon>fabids</taxon>
        <taxon>Malpighiales</taxon>
        <taxon>Linaceae</taxon>
        <taxon>Linum</taxon>
    </lineage>
</organism>
<comment type="caution">
    <text evidence="7">The sequence shown here is derived from an EMBL/GenBank/DDBJ whole genome shotgun (WGS) entry which is preliminary data.</text>
</comment>
<evidence type="ECO:0000259" key="6">
    <source>
        <dbReference type="PROSITE" id="PS50842"/>
    </source>
</evidence>
<feature type="compositionally biased region" description="Low complexity" evidence="5">
    <location>
        <begin position="243"/>
        <end position="257"/>
    </location>
</feature>
<dbReference type="Pfam" id="PF03330">
    <property type="entry name" value="DPBB_1"/>
    <property type="match status" value="1"/>
</dbReference>
<dbReference type="CDD" id="cd22274">
    <property type="entry name" value="DPBB_EXPA_N"/>
    <property type="match status" value="1"/>
</dbReference>
<keyword evidence="1 4" id="KW-0964">Secreted</keyword>
<evidence type="ECO:0000256" key="2">
    <source>
        <dbReference type="ARBA" id="ARBA00022729"/>
    </source>
</evidence>
<protein>
    <recommendedName>
        <fullName evidence="4">Expansin</fullName>
    </recommendedName>
</protein>
<keyword evidence="4" id="KW-0134">Cell wall</keyword>
<dbReference type="GO" id="GO:0016020">
    <property type="term" value="C:membrane"/>
    <property type="evidence" value="ECO:0007669"/>
    <property type="project" value="UniProtKB-SubCell"/>
</dbReference>
<dbReference type="Gene3D" id="2.40.40.10">
    <property type="entry name" value="RlpA-like domain"/>
    <property type="match status" value="1"/>
</dbReference>
<dbReference type="PROSITE" id="PS50842">
    <property type="entry name" value="EXPANSIN_EG45"/>
    <property type="match status" value="1"/>
</dbReference>
<dbReference type="EMBL" id="CAMGYJ010000008">
    <property type="protein sequence ID" value="CAI0469357.1"/>
    <property type="molecule type" value="Genomic_DNA"/>
</dbReference>
<feature type="compositionally biased region" description="Basic residues" evidence="5">
    <location>
        <begin position="305"/>
        <end position="319"/>
    </location>
</feature>
<dbReference type="InterPro" id="IPR009009">
    <property type="entry name" value="RlpA-like_DPBB"/>
</dbReference>
<dbReference type="InterPro" id="IPR002963">
    <property type="entry name" value="Expansin"/>
</dbReference>
<name>A0AAV0PDN7_9ROSI</name>
<keyword evidence="3 4" id="KW-0961">Cell wall biogenesis/degradation</keyword>
<keyword evidence="8" id="KW-1185">Reference proteome</keyword>